<name>A0A6I2M9A5_9BACI</name>
<keyword evidence="4" id="KW-1185">Reference proteome</keyword>
<evidence type="ECO:0000313" key="3">
    <source>
        <dbReference type="EMBL" id="MRX53526.1"/>
    </source>
</evidence>
<gene>
    <name evidence="3" type="ORF">GJU41_06045</name>
</gene>
<dbReference type="InterPro" id="IPR041380">
    <property type="entry name" value="Acetyltransf_17"/>
</dbReference>
<dbReference type="InterPro" id="IPR051554">
    <property type="entry name" value="Acetyltransferase_Eis"/>
</dbReference>
<dbReference type="GO" id="GO:0034069">
    <property type="term" value="F:aminoglycoside N-acetyltransferase activity"/>
    <property type="evidence" value="ECO:0007669"/>
    <property type="project" value="TreeGrafter"/>
</dbReference>
<dbReference type="PANTHER" id="PTHR37817">
    <property type="entry name" value="N-ACETYLTRANSFERASE EIS"/>
    <property type="match status" value="1"/>
</dbReference>
<proteinExistence type="predicted"/>
<evidence type="ECO:0000259" key="1">
    <source>
        <dbReference type="Pfam" id="PF13530"/>
    </source>
</evidence>
<organism evidence="3 4">
    <name type="scientific">Metabacillus idriensis</name>
    <dbReference type="NCBI Taxonomy" id="324768"/>
    <lineage>
        <taxon>Bacteria</taxon>
        <taxon>Bacillati</taxon>
        <taxon>Bacillota</taxon>
        <taxon>Bacilli</taxon>
        <taxon>Bacillales</taxon>
        <taxon>Bacillaceae</taxon>
        <taxon>Metabacillus</taxon>
    </lineage>
</organism>
<dbReference type="PANTHER" id="PTHR37817:SF1">
    <property type="entry name" value="N-ACETYLTRANSFERASE EIS"/>
    <property type="match status" value="1"/>
</dbReference>
<dbReference type="Proteomes" id="UP000441585">
    <property type="component" value="Unassembled WGS sequence"/>
</dbReference>
<dbReference type="AlphaFoldDB" id="A0A6I2M9A5"/>
<keyword evidence="3" id="KW-0808">Transferase</keyword>
<evidence type="ECO:0000313" key="4">
    <source>
        <dbReference type="Proteomes" id="UP000441585"/>
    </source>
</evidence>
<protein>
    <submittedName>
        <fullName evidence="3">GNAT family N-acetyltransferase</fullName>
    </submittedName>
</protein>
<feature type="domain" description="Eis-like acetyltransferase" evidence="2">
    <location>
        <begin position="169"/>
        <end position="273"/>
    </location>
</feature>
<dbReference type="Gene3D" id="3.30.1050.10">
    <property type="entry name" value="SCP2 sterol-binding domain"/>
    <property type="match status" value="1"/>
</dbReference>
<comment type="caution">
    <text evidence="3">The sequence shown here is derived from an EMBL/GenBank/DDBJ whole genome shotgun (WGS) entry which is preliminary data.</text>
</comment>
<dbReference type="Pfam" id="PF17668">
    <property type="entry name" value="Acetyltransf_17"/>
    <property type="match status" value="1"/>
</dbReference>
<dbReference type="Gene3D" id="3.40.630.30">
    <property type="match status" value="2"/>
</dbReference>
<dbReference type="SUPFAM" id="SSF55729">
    <property type="entry name" value="Acyl-CoA N-acyltransferases (Nat)"/>
    <property type="match status" value="1"/>
</dbReference>
<accession>A0A6I2M9A5</accession>
<evidence type="ECO:0000259" key="2">
    <source>
        <dbReference type="Pfam" id="PF17668"/>
    </source>
</evidence>
<dbReference type="InterPro" id="IPR016181">
    <property type="entry name" value="Acyl_CoA_acyltransferase"/>
</dbReference>
<sequence length="386" mass="45030">MIRRAEKGDYEEVALLSQYSLKNEFTKTNRFQSECILGDFECEKLIAKVHILDQNIYFSGGKVKMGGLSSICVLPEKRRKHDMDKLLFEALVWMKHRGYSISYLHPYSIPYYRKFGWELISNEKQWTIRKEDLPLRSFSGSCNVKELSGILALPFLQVVYDCFSKENNGLLVRSEEWWKKEILNENHFVFVHFLKDGSADGYLICRLENQKLYIDECIALNDTAKKSLWTFLCQRGLKFEELIWRTYEQDHFSFLLKNPFILSKVKPSIMGRIIDVKFFLEQYMVAPAEKALFLHIHDSFADWNNGTYLIKKGEITHFQKASQGSACSHPPKRGLQMDVSVLTAVFFRYMKAASLYEAGLIQGPKADLDLLKQMIHSKKSIFMDRI</sequence>
<dbReference type="SUPFAM" id="SSF55718">
    <property type="entry name" value="SCP-like"/>
    <property type="match status" value="1"/>
</dbReference>
<dbReference type="RefSeq" id="WP_070879049.1">
    <property type="nucleotide sequence ID" value="NZ_CAJGAA010000001.1"/>
</dbReference>
<feature type="domain" description="Enhanced intracellular survival protein" evidence="1">
    <location>
        <begin position="276"/>
        <end position="381"/>
    </location>
</feature>
<dbReference type="GO" id="GO:0030649">
    <property type="term" value="P:aminoglycoside antibiotic catabolic process"/>
    <property type="evidence" value="ECO:0007669"/>
    <property type="project" value="TreeGrafter"/>
</dbReference>
<reference evidence="3 4" key="1">
    <citation type="submission" date="2019-11" db="EMBL/GenBank/DDBJ databases">
        <title>Bacillus idriensis genome.</title>
        <authorList>
            <person name="Konopka E.N."/>
            <person name="Newman J.D."/>
        </authorList>
    </citation>
    <scope>NUCLEOTIDE SEQUENCE [LARGE SCALE GENOMIC DNA]</scope>
    <source>
        <strain evidence="3 4">DSM 19097</strain>
    </source>
</reference>
<dbReference type="Pfam" id="PF13527">
    <property type="entry name" value="Acetyltransf_9"/>
    <property type="match status" value="1"/>
</dbReference>
<dbReference type="InterPro" id="IPR036527">
    <property type="entry name" value="SCP2_sterol-bd_dom_sf"/>
</dbReference>
<dbReference type="Pfam" id="PF13530">
    <property type="entry name" value="SCP2_2"/>
    <property type="match status" value="1"/>
</dbReference>
<dbReference type="InterPro" id="IPR025559">
    <property type="entry name" value="Eis_dom"/>
</dbReference>
<dbReference type="EMBL" id="WKKF01000001">
    <property type="protein sequence ID" value="MRX53526.1"/>
    <property type="molecule type" value="Genomic_DNA"/>
</dbReference>